<evidence type="ECO:0000313" key="2">
    <source>
        <dbReference type="Proteomes" id="UP000653472"/>
    </source>
</evidence>
<dbReference type="PANTHER" id="PTHR35145">
    <property type="entry name" value="CYTOPLASMIC PROTEIN-RELATED"/>
    <property type="match status" value="1"/>
</dbReference>
<organism evidence="1 2">
    <name type="scientific">Solimonas marina</name>
    <dbReference type="NCBI Taxonomy" id="2714601"/>
    <lineage>
        <taxon>Bacteria</taxon>
        <taxon>Pseudomonadati</taxon>
        <taxon>Pseudomonadota</taxon>
        <taxon>Gammaproteobacteria</taxon>
        <taxon>Nevskiales</taxon>
        <taxon>Nevskiaceae</taxon>
        <taxon>Solimonas</taxon>
    </lineage>
</organism>
<dbReference type="Pfam" id="PF04237">
    <property type="entry name" value="YjbR"/>
    <property type="match status" value="1"/>
</dbReference>
<dbReference type="PANTHER" id="PTHR35145:SF1">
    <property type="entry name" value="CYTOPLASMIC PROTEIN"/>
    <property type="match status" value="1"/>
</dbReference>
<reference evidence="1" key="1">
    <citation type="submission" date="2020-03" db="EMBL/GenBank/DDBJ databases">
        <title>Solimonas marina sp. nov., isolated from deep seawater of the Pacific Ocean.</title>
        <authorList>
            <person name="Liu X."/>
            <person name="Lai Q."/>
            <person name="Sun F."/>
            <person name="Gai Y."/>
            <person name="Li G."/>
            <person name="Shao Z."/>
        </authorList>
    </citation>
    <scope>NUCLEOTIDE SEQUENCE</scope>
    <source>
        <strain evidence="1">C16B3</strain>
    </source>
</reference>
<dbReference type="InterPro" id="IPR058532">
    <property type="entry name" value="YjbR/MT2646/Rv2570-like"/>
</dbReference>
<protein>
    <submittedName>
        <fullName evidence="1">MmcQ/YjbR family DNA-binding protein</fullName>
    </submittedName>
</protein>
<dbReference type="GO" id="GO:0003677">
    <property type="term" value="F:DNA binding"/>
    <property type="evidence" value="ECO:0007669"/>
    <property type="project" value="UniProtKB-KW"/>
</dbReference>
<proteinExistence type="predicted"/>
<dbReference type="Proteomes" id="UP000653472">
    <property type="component" value="Unassembled WGS sequence"/>
</dbReference>
<gene>
    <name evidence="1" type="ORF">G7Y82_13090</name>
</gene>
<dbReference type="EMBL" id="JAAVXB010000007">
    <property type="protein sequence ID" value="NKF23250.1"/>
    <property type="molecule type" value="Genomic_DNA"/>
</dbReference>
<keyword evidence="2" id="KW-1185">Reference proteome</keyword>
<dbReference type="SUPFAM" id="SSF142906">
    <property type="entry name" value="YjbR-like"/>
    <property type="match status" value="1"/>
</dbReference>
<keyword evidence="1" id="KW-0238">DNA-binding</keyword>
<sequence length="120" mass="13738">MALSQAQYRKCVSPWPGVTLDVKWIDHLVASVDGKMFAMLNLGGKYPDRVHFKVEDDLFLSLTEQPGIAPAMYLARAKWVTVVEPKRYPLDWYAQSLRRAYEIVAAKLSKKRQRELGLLS</sequence>
<name>A0A969WEF4_9GAMM</name>
<dbReference type="RefSeq" id="WP_168148578.1">
    <property type="nucleotide sequence ID" value="NZ_JAAVXB010000007.1"/>
</dbReference>
<dbReference type="InterPro" id="IPR007351">
    <property type="entry name" value="YjbR"/>
</dbReference>
<dbReference type="Gene3D" id="3.90.1150.30">
    <property type="match status" value="1"/>
</dbReference>
<dbReference type="InterPro" id="IPR038056">
    <property type="entry name" value="YjbR-like_sf"/>
</dbReference>
<comment type="caution">
    <text evidence="1">The sequence shown here is derived from an EMBL/GenBank/DDBJ whole genome shotgun (WGS) entry which is preliminary data.</text>
</comment>
<dbReference type="AlphaFoldDB" id="A0A969WEF4"/>
<evidence type="ECO:0000313" key="1">
    <source>
        <dbReference type="EMBL" id="NKF23250.1"/>
    </source>
</evidence>
<accession>A0A969WEF4</accession>